<name>A0A165BIB6_9APHY</name>
<evidence type="ECO:0000313" key="2">
    <source>
        <dbReference type="EMBL" id="KZT01111.1"/>
    </source>
</evidence>
<dbReference type="InParanoid" id="A0A165BIB6"/>
<dbReference type="AlphaFoldDB" id="A0A165BIB6"/>
<feature type="compositionally biased region" description="Polar residues" evidence="1">
    <location>
        <begin position="56"/>
        <end position="65"/>
    </location>
</feature>
<feature type="region of interest" description="Disordered" evidence="1">
    <location>
        <begin position="1"/>
        <end position="70"/>
    </location>
</feature>
<evidence type="ECO:0000256" key="1">
    <source>
        <dbReference type="SAM" id="MobiDB-lite"/>
    </source>
</evidence>
<dbReference type="EMBL" id="KV427670">
    <property type="protein sequence ID" value="KZT01111.1"/>
    <property type="molecule type" value="Genomic_DNA"/>
</dbReference>
<keyword evidence="3" id="KW-1185">Reference proteome</keyword>
<evidence type="ECO:0000313" key="3">
    <source>
        <dbReference type="Proteomes" id="UP000076871"/>
    </source>
</evidence>
<accession>A0A165BIB6</accession>
<gene>
    <name evidence="2" type="ORF">LAESUDRAFT_495893</name>
</gene>
<feature type="compositionally biased region" description="Basic and acidic residues" evidence="1">
    <location>
        <begin position="1"/>
        <end position="11"/>
    </location>
</feature>
<organism evidence="2 3">
    <name type="scientific">Laetiporus sulphureus 93-53</name>
    <dbReference type="NCBI Taxonomy" id="1314785"/>
    <lineage>
        <taxon>Eukaryota</taxon>
        <taxon>Fungi</taxon>
        <taxon>Dikarya</taxon>
        <taxon>Basidiomycota</taxon>
        <taxon>Agaricomycotina</taxon>
        <taxon>Agaricomycetes</taxon>
        <taxon>Polyporales</taxon>
        <taxon>Laetiporus</taxon>
    </lineage>
</organism>
<dbReference type="Proteomes" id="UP000076871">
    <property type="component" value="Unassembled WGS sequence"/>
</dbReference>
<reference evidence="2 3" key="1">
    <citation type="journal article" date="2016" name="Mol. Biol. Evol.">
        <title>Comparative Genomics of Early-Diverging Mushroom-Forming Fungi Provides Insights into the Origins of Lignocellulose Decay Capabilities.</title>
        <authorList>
            <person name="Nagy L.G."/>
            <person name="Riley R."/>
            <person name="Tritt A."/>
            <person name="Adam C."/>
            <person name="Daum C."/>
            <person name="Floudas D."/>
            <person name="Sun H."/>
            <person name="Yadav J.S."/>
            <person name="Pangilinan J."/>
            <person name="Larsson K.H."/>
            <person name="Matsuura K."/>
            <person name="Barry K."/>
            <person name="Labutti K."/>
            <person name="Kuo R."/>
            <person name="Ohm R.A."/>
            <person name="Bhattacharya S.S."/>
            <person name="Shirouzu T."/>
            <person name="Yoshinaga Y."/>
            <person name="Martin F.M."/>
            <person name="Grigoriev I.V."/>
            <person name="Hibbett D.S."/>
        </authorList>
    </citation>
    <scope>NUCLEOTIDE SEQUENCE [LARGE SCALE GENOMIC DNA]</scope>
    <source>
        <strain evidence="2 3">93-53</strain>
    </source>
</reference>
<proteinExistence type="predicted"/>
<dbReference type="GeneID" id="63819718"/>
<dbReference type="RefSeq" id="XP_040758851.1">
    <property type="nucleotide sequence ID" value="XM_040902687.1"/>
</dbReference>
<sequence>MRGLKDADPRRVPSPGSDVRDADPISNRKFGWRPRDPPSRNLSISPPPLVLPTDPSILSSQSNSADGHARKVEAVRLSRRACLHQ</sequence>
<protein>
    <submittedName>
        <fullName evidence="2">Uncharacterized protein</fullName>
    </submittedName>
</protein>